<keyword evidence="3" id="KW-1185">Reference proteome</keyword>
<dbReference type="EMBL" id="JALDAX010000043">
    <property type="protein sequence ID" value="MCI3246560.1"/>
    <property type="molecule type" value="Genomic_DNA"/>
</dbReference>
<evidence type="ECO:0000313" key="3">
    <source>
        <dbReference type="Proteomes" id="UP001165270"/>
    </source>
</evidence>
<name>A0ABS9XWW5_9ACTN</name>
<reference evidence="2" key="1">
    <citation type="submission" date="2022-03" db="EMBL/GenBank/DDBJ databases">
        <title>Streptomyces 7R015 and 7R016 isolated from Barleria lupulina in Thailand.</title>
        <authorList>
            <person name="Kanchanasin P."/>
            <person name="Phongsopitanun W."/>
            <person name="Tanasupawat S."/>
        </authorList>
    </citation>
    <scope>NUCLEOTIDE SEQUENCE</scope>
    <source>
        <strain evidence="2">7R016</strain>
    </source>
</reference>
<organism evidence="2 3">
    <name type="scientific">Streptomyces spinosisporus</name>
    <dbReference type="NCBI Taxonomy" id="2927582"/>
    <lineage>
        <taxon>Bacteria</taxon>
        <taxon>Bacillati</taxon>
        <taxon>Actinomycetota</taxon>
        <taxon>Actinomycetes</taxon>
        <taxon>Kitasatosporales</taxon>
        <taxon>Streptomycetaceae</taxon>
        <taxon>Streptomyces</taxon>
    </lineage>
</organism>
<proteinExistence type="predicted"/>
<comment type="caution">
    <text evidence="2">The sequence shown here is derived from an EMBL/GenBank/DDBJ whole genome shotgun (WGS) entry which is preliminary data.</text>
</comment>
<sequence>MSQATSQRLPNGHRSCRQEHPHTHVHCTQPASHPPRDGNGGHWQSCPRTSW</sequence>
<dbReference type="RefSeq" id="WP_242713888.1">
    <property type="nucleotide sequence ID" value="NZ_JALDAX010000043.1"/>
</dbReference>
<evidence type="ECO:0000256" key="1">
    <source>
        <dbReference type="SAM" id="MobiDB-lite"/>
    </source>
</evidence>
<protein>
    <submittedName>
        <fullName evidence="2">Uncharacterized protein</fullName>
    </submittedName>
</protein>
<dbReference type="Proteomes" id="UP001165270">
    <property type="component" value="Unassembled WGS sequence"/>
</dbReference>
<evidence type="ECO:0000313" key="2">
    <source>
        <dbReference type="EMBL" id="MCI3246560.1"/>
    </source>
</evidence>
<accession>A0ABS9XWW5</accession>
<feature type="region of interest" description="Disordered" evidence="1">
    <location>
        <begin position="1"/>
        <end position="51"/>
    </location>
</feature>
<gene>
    <name evidence="2" type="ORF">MQN93_43480</name>
</gene>